<dbReference type="RefSeq" id="WP_030878787.1">
    <property type="nucleotide sequence ID" value="NZ_JBIRHZ010000002.1"/>
</dbReference>
<dbReference type="InterPro" id="IPR025164">
    <property type="entry name" value="Toastrack_DUF4097"/>
</dbReference>
<protein>
    <recommendedName>
        <fullName evidence="2">DUF4097 domain-containing protein</fullName>
    </recommendedName>
</protein>
<comment type="caution">
    <text evidence="3">The sequence shown here is derived from an EMBL/GenBank/DDBJ whole genome shotgun (WGS) entry which is preliminary data.</text>
</comment>
<evidence type="ECO:0000256" key="1">
    <source>
        <dbReference type="SAM" id="MobiDB-lite"/>
    </source>
</evidence>
<evidence type="ECO:0000313" key="4">
    <source>
        <dbReference type="Proteomes" id="UP000037020"/>
    </source>
</evidence>
<feature type="domain" description="DUF4097" evidence="2">
    <location>
        <begin position="58"/>
        <end position="266"/>
    </location>
</feature>
<evidence type="ECO:0000313" key="3">
    <source>
        <dbReference type="EMBL" id="KOG87911.1"/>
    </source>
</evidence>
<reference evidence="3 4" key="1">
    <citation type="submission" date="2015-07" db="EMBL/GenBank/DDBJ databases">
        <authorList>
            <person name="Ju K.-S."/>
            <person name="Doroghazi J.R."/>
            <person name="Metcalf W.W."/>
        </authorList>
    </citation>
    <scope>NUCLEOTIDE SEQUENCE [LARGE SCALE GENOMIC DNA]</scope>
    <source>
        <strain evidence="3 4">NRRL B-3589</strain>
    </source>
</reference>
<organism evidence="3 4">
    <name type="scientific">Streptomyces varsoviensis</name>
    <dbReference type="NCBI Taxonomy" id="67373"/>
    <lineage>
        <taxon>Bacteria</taxon>
        <taxon>Bacillati</taxon>
        <taxon>Actinomycetota</taxon>
        <taxon>Actinomycetes</taxon>
        <taxon>Kitasatosporales</taxon>
        <taxon>Streptomycetaceae</taxon>
        <taxon>Streptomyces</taxon>
    </lineage>
</organism>
<keyword evidence="4" id="KW-1185">Reference proteome</keyword>
<gene>
    <name evidence="3" type="ORF">ADK38_22755</name>
</gene>
<dbReference type="Proteomes" id="UP000037020">
    <property type="component" value="Unassembled WGS sequence"/>
</dbReference>
<sequence>MPAPSEWSLDAPRKLTFENPVTTLHVRLVGGTVNVVGSDSGPARLELSAIEGPPLTVTHDGGDLTVTYDDLTWKYFLKWFTPTGGRRTAHVTLTVPTSTRVEVGVVEAGAVVSGVSGRTDVRGVSGDTTLVGLTGEVRADTVSGRLEAQALTGDLRFNSVNGDLTLIESGSGAVKAESVSGDMVVDLSPGAKSSRIDLTTVSGEVAIRLPHAADAEVEANTASGALSNAFDDLRVSSQWGAKRVTGQLGAGSGKLKVTTVSGSVALLRRPRSEAGADDTADAGGTAANATERKDL</sequence>
<accession>A0ABR5J451</accession>
<evidence type="ECO:0000259" key="2">
    <source>
        <dbReference type="Pfam" id="PF13349"/>
    </source>
</evidence>
<dbReference type="EMBL" id="LGUT01001967">
    <property type="protein sequence ID" value="KOG87911.1"/>
    <property type="molecule type" value="Genomic_DNA"/>
</dbReference>
<proteinExistence type="predicted"/>
<dbReference type="Pfam" id="PF13349">
    <property type="entry name" value="DUF4097"/>
    <property type="match status" value="1"/>
</dbReference>
<name>A0ABR5J451_9ACTN</name>
<feature type="region of interest" description="Disordered" evidence="1">
    <location>
        <begin position="269"/>
        <end position="295"/>
    </location>
</feature>